<dbReference type="GO" id="GO:0005412">
    <property type="term" value="F:D-glucose:sodium symporter activity"/>
    <property type="evidence" value="ECO:0007669"/>
    <property type="project" value="TreeGrafter"/>
</dbReference>
<feature type="transmembrane region" description="Helical" evidence="7">
    <location>
        <begin position="426"/>
        <end position="448"/>
    </location>
</feature>
<dbReference type="GO" id="GO:0005886">
    <property type="term" value="C:plasma membrane"/>
    <property type="evidence" value="ECO:0007669"/>
    <property type="project" value="TreeGrafter"/>
</dbReference>
<evidence type="ECO:0000256" key="2">
    <source>
        <dbReference type="ARBA" id="ARBA00006434"/>
    </source>
</evidence>
<evidence type="ECO:0000256" key="4">
    <source>
        <dbReference type="ARBA" id="ARBA00022989"/>
    </source>
</evidence>
<evidence type="ECO:0000256" key="6">
    <source>
        <dbReference type="RuleBase" id="RU362091"/>
    </source>
</evidence>
<dbReference type="EMBL" id="RAQO01000006">
    <property type="protein sequence ID" value="RKF18093.1"/>
    <property type="molecule type" value="Genomic_DNA"/>
</dbReference>
<feature type="transmembrane region" description="Helical" evidence="7">
    <location>
        <begin position="181"/>
        <end position="201"/>
    </location>
</feature>
<keyword evidence="9" id="KW-1185">Reference proteome</keyword>
<evidence type="ECO:0000313" key="8">
    <source>
        <dbReference type="EMBL" id="RKF18093.1"/>
    </source>
</evidence>
<feature type="transmembrane region" description="Helical" evidence="7">
    <location>
        <begin position="365"/>
        <end position="386"/>
    </location>
</feature>
<sequence>MHSIDLWVVAAYFVFVIGAAITFKRFATDSGQYIKGGGAMMWWMAGATAFMTQFSAWTFTGAAAKAYEDGFPVLMLFWGNALGFFIAAWFFAERFRKLRVDTPMDVIRQRFGLVSEQIYTWLQFPLTTLSAAIWLNGLAIFVAAVFQIELSHTIIGVGVLVTFIAVSGGSWTVSATNVIQLILLMAITMTIGIVALIGAGGPIELARNFPAPSLAGNNVSYPQIFILWGAVVLTKQSISTNNAMSCYRFLVTTNEREAKKAAFITGLMFLIGPVLWFVPPWVSATMNIDLASLYPNLGSEANNAAYLYFVDTFMPAGVLGLVLAAMIAATISPMTTALNRNAGIFVRNVYQVFWTNSEDEKRKMWVAKAATLVNGILATAAALFFASLESVGFFDLMMLFGALLQVPLAIPALLAVVVLKTPDWSGWATLVVGLLVSCIVHFGFDVSWYSFWFETELLTAREQVDLKVITALLLQVLVTGGFFLSTQLFYKEPKSKRRLSLNQFESNMLTPISLEEQATVDGRQNQYLARMVRMLSACCLLLTLGCDSIRDALIFVAISTLMLLASLVLSKKETSAKLEIAH</sequence>
<dbReference type="PROSITE" id="PS50283">
    <property type="entry name" value="NA_SOLUT_SYMP_3"/>
    <property type="match status" value="1"/>
</dbReference>
<feature type="transmembrane region" description="Helical" evidence="7">
    <location>
        <begin position="6"/>
        <end position="27"/>
    </location>
</feature>
<comment type="similarity">
    <text evidence="2 6">Belongs to the sodium:solute symporter (SSF) (TC 2.A.21) family.</text>
</comment>
<dbReference type="AlphaFoldDB" id="A0A420EBS2"/>
<organism evidence="8 9">
    <name type="scientific">Alginatibacterium sediminis</name>
    <dbReference type="NCBI Taxonomy" id="2164068"/>
    <lineage>
        <taxon>Bacteria</taxon>
        <taxon>Pseudomonadati</taxon>
        <taxon>Pseudomonadota</taxon>
        <taxon>Gammaproteobacteria</taxon>
        <taxon>Alteromonadales</taxon>
        <taxon>Alteromonadaceae</taxon>
        <taxon>Alginatibacterium</taxon>
    </lineage>
</organism>
<gene>
    <name evidence="8" type="ORF">DBZ36_12715</name>
</gene>
<feature type="transmembrane region" description="Helical" evidence="7">
    <location>
        <begin position="221"/>
        <end position="240"/>
    </location>
</feature>
<keyword evidence="3 7" id="KW-0812">Transmembrane</keyword>
<feature type="transmembrane region" description="Helical" evidence="7">
    <location>
        <begin position="552"/>
        <end position="569"/>
    </location>
</feature>
<reference evidence="8 9" key="1">
    <citation type="submission" date="2018-09" db="EMBL/GenBank/DDBJ databases">
        <authorList>
            <person name="Wang Z."/>
        </authorList>
    </citation>
    <scope>NUCLEOTIDE SEQUENCE [LARGE SCALE GENOMIC DNA]</scope>
    <source>
        <strain evidence="8 9">ALS 81</strain>
    </source>
</reference>
<feature type="transmembrane region" description="Helical" evidence="7">
    <location>
        <begin position="118"/>
        <end position="148"/>
    </location>
</feature>
<feature type="transmembrane region" description="Helical" evidence="7">
    <location>
        <begin position="154"/>
        <end position="174"/>
    </location>
</feature>
<dbReference type="PANTHER" id="PTHR11819:SF195">
    <property type="entry name" value="SODIUM_GLUCOSE COTRANSPORTER 4"/>
    <property type="match status" value="1"/>
</dbReference>
<accession>A0A420EBS2</accession>
<keyword evidence="4 7" id="KW-1133">Transmembrane helix</keyword>
<feature type="transmembrane region" description="Helical" evidence="7">
    <location>
        <begin position="261"/>
        <end position="284"/>
    </location>
</feature>
<feature type="transmembrane region" description="Helical" evidence="7">
    <location>
        <begin position="398"/>
        <end position="419"/>
    </location>
</feature>
<dbReference type="PANTHER" id="PTHR11819">
    <property type="entry name" value="SOLUTE CARRIER FAMILY 5"/>
    <property type="match status" value="1"/>
</dbReference>
<evidence type="ECO:0000256" key="5">
    <source>
        <dbReference type="ARBA" id="ARBA00023136"/>
    </source>
</evidence>
<evidence type="ECO:0000256" key="1">
    <source>
        <dbReference type="ARBA" id="ARBA00004141"/>
    </source>
</evidence>
<evidence type="ECO:0000256" key="3">
    <source>
        <dbReference type="ARBA" id="ARBA00022692"/>
    </source>
</evidence>
<protein>
    <submittedName>
        <fullName evidence="8">Transporter</fullName>
    </submittedName>
</protein>
<evidence type="ECO:0000313" key="9">
    <source>
        <dbReference type="Proteomes" id="UP000286482"/>
    </source>
</evidence>
<proteinExistence type="inferred from homology"/>
<evidence type="ECO:0000256" key="7">
    <source>
        <dbReference type="SAM" id="Phobius"/>
    </source>
</evidence>
<dbReference type="InterPro" id="IPR001734">
    <property type="entry name" value="Na/solute_symporter"/>
</dbReference>
<dbReference type="RefSeq" id="WP_120355318.1">
    <property type="nucleotide sequence ID" value="NZ_RAQO01000006.1"/>
</dbReference>
<feature type="transmembrane region" description="Helical" evidence="7">
    <location>
        <begin position="39"/>
        <end position="59"/>
    </location>
</feature>
<dbReference type="OrthoDB" id="9803348at2"/>
<feature type="transmembrane region" description="Helical" evidence="7">
    <location>
        <begin position="71"/>
        <end position="92"/>
    </location>
</feature>
<name>A0A420EBS2_9ALTE</name>
<dbReference type="Proteomes" id="UP000286482">
    <property type="component" value="Unassembled WGS sequence"/>
</dbReference>
<dbReference type="Gene3D" id="1.20.1730.10">
    <property type="entry name" value="Sodium/glucose cotransporter"/>
    <property type="match status" value="1"/>
</dbReference>
<feature type="transmembrane region" description="Helical" evidence="7">
    <location>
        <begin position="468"/>
        <end position="490"/>
    </location>
</feature>
<dbReference type="InterPro" id="IPR038377">
    <property type="entry name" value="Na/Glc_symporter_sf"/>
</dbReference>
<comment type="subcellular location">
    <subcellularLocation>
        <location evidence="1">Membrane</location>
        <topology evidence="1">Multi-pass membrane protein</topology>
    </subcellularLocation>
</comment>
<comment type="caution">
    <text evidence="8">The sequence shown here is derived from an EMBL/GenBank/DDBJ whole genome shotgun (WGS) entry which is preliminary data.</text>
</comment>
<dbReference type="Pfam" id="PF00474">
    <property type="entry name" value="SSF"/>
    <property type="match status" value="1"/>
</dbReference>
<keyword evidence="5 7" id="KW-0472">Membrane</keyword>
<feature type="transmembrane region" description="Helical" evidence="7">
    <location>
        <begin position="304"/>
        <end position="331"/>
    </location>
</feature>